<dbReference type="InterPro" id="IPR000644">
    <property type="entry name" value="CBS_dom"/>
</dbReference>
<evidence type="ECO:0000256" key="6">
    <source>
        <dbReference type="ARBA" id="ARBA00023002"/>
    </source>
</evidence>
<dbReference type="PROSITE" id="PS51371">
    <property type="entry name" value="CBS"/>
    <property type="match status" value="2"/>
</dbReference>
<dbReference type="SMART" id="SM00116">
    <property type="entry name" value="CBS"/>
    <property type="match status" value="2"/>
</dbReference>
<dbReference type="GO" id="GO:0046872">
    <property type="term" value="F:metal ion binding"/>
    <property type="evidence" value="ECO:0007669"/>
    <property type="project" value="UniProtKB-KW"/>
</dbReference>
<evidence type="ECO:0000256" key="7">
    <source>
        <dbReference type="ARBA" id="ARBA00023122"/>
    </source>
</evidence>
<dbReference type="PANTHER" id="PTHR11911:SF111">
    <property type="entry name" value="INOSINE-5'-MONOPHOSPHATE DEHYDROGENASE"/>
    <property type="match status" value="1"/>
</dbReference>
<dbReference type="GO" id="GO:0006183">
    <property type="term" value="P:GTP biosynthetic process"/>
    <property type="evidence" value="ECO:0007669"/>
    <property type="project" value="TreeGrafter"/>
</dbReference>
<dbReference type="InterPro" id="IPR013785">
    <property type="entry name" value="Aldolase_TIM"/>
</dbReference>
<dbReference type="PIRSF" id="PIRSF000130">
    <property type="entry name" value="IMPDH"/>
    <property type="match status" value="1"/>
</dbReference>
<keyword evidence="3" id="KW-0479">Metal-binding</keyword>
<dbReference type="Pfam" id="PF00478">
    <property type="entry name" value="IMPDH"/>
    <property type="match status" value="1"/>
</dbReference>
<dbReference type="GO" id="GO:0003938">
    <property type="term" value="F:IMP dehydrogenase activity"/>
    <property type="evidence" value="ECO:0007669"/>
    <property type="project" value="InterPro"/>
</dbReference>
<keyword evidence="7" id="KW-0129">CBS domain</keyword>
<dbReference type="InterPro" id="IPR001093">
    <property type="entry name" value="IMP_DH_GMPRt"/>
</dbReference>
<feature type="domain" description="CBS" evidence="8">
    <location>
        <begin position="154"/>
        <end position="214"/>
    </location>
</feature>
<evidence type="ECO:0000256" key="4">
    <source>
        <dbReference type="ARBA" id="ARBA00022737"/>
    </source>
</evidence>
<dbReference type="CDD" id="cd04601">
    <property type="entry name" value="CBS_pair_IMPDH"/>
    <property type="match status" value="1"/>
</dbReference>
<dbReference type="HAMAP" id="MF_01964">
    <property type="entry name" value="IMPDH"/>
    <property type="match status" value="1"/>
</dbReference>
<evidence type="ECO:0000256" key="2">
    <source>
        <dbReference type="ARBA" id="ARBA00011881"/>
    </source>
</evidence>
<dbReference type="Gene3D" id="3.20.20.70">
    <property type="entry name" value="Aldolase class I"/>
    <property type="match status" value="1"/>
</dbReference>
<gene>
    <name evidence="9" type="ORF">METZ01_LOCUS22958</name>
</gene>
<keyword evidence="5" id="KW-0630">Potassium</keyword>
<dbReference type="SUPFAM" id="SSF51412">
    <property type="entry name" value="Inosine monophosphate dehydrogenase (IMPDH)"/>
    <property type="match status" value="2"/>
</dbReference>
<proteinExistence type="inferred from homology"/>
<dbReference type="NCBIfam" id="TIGR01302">
    <property type="entry name" value="IMP_dehydrog"/>
    <property type="match status" value="1"/>
</dbReference>
<keyword evidence="4" id="KW-0677">Repeat</keyword>
<dbReference type="InterPro" id="IPR005990">
    <property type="entry name" value="IMP_DH"/>
</dbReference>
<dbReference type="EMBL" id="UINC01001081">
    <property type="protein sequence ID" value="SUZ70104.1"/>
    <property type="molecule type" value="Genomic_DNA"/>
</dbReference>
<comment type="similarity">
    <text evidence="1">Belongs to the IMPDH/GMPR family.</text>
</comment>
<name>A0A381PTX1_9ZZZZ</name>
<dbReference type="Pfam" id="PF00571">
    <property type="entry name" value="CBS"/>
    <property type="match status" value="2"/>
</dbReference>
<dbReference type="AlphaFoldDB" id="A0A381PTX1"/>
<evidence type="ECO:0000256" key="5">
    <source>
        <dbReference type="ARBA" id="ARBA00022958"/>
    </source>
</evidence>
<dbReference type="CDD" id="cd00381">
    <property type="entry name" value="IMPDH"/>
    <property type="match status" value="1"/>
</dbReference>
<keyword evidence="6" id="KW-0560">Oxidoreductase</keyword>
<dbReference type="FunFam" id="3.20.20.70:FF:000003">
    <property type="entry name" value="GMP reductase"/>
    <property type="match status" value="1"/>
</dbReference>
<evidence type="ECO:0000259" key="8">
    <source>
        <dbReference type="PROSITE" id="PS51371"/>
    </source>
</evidence>
<organism evidence="9">
    <name type="scientific">marine metagenome</name>
    <dbReference type="NCBI Taxonomy" id="408172"/>
    <lineage>
        <taxon>unclassified sequences</taxon>
        <taxon>metagenomes</taxon>
        <taxon>ecological metagenomes</taxon>
    </lineage>
</organism>
<accession>A0A381PTX1</accession>
<evidence type="ECO:0000256" key="3">
    <source>
        <dbReference type="ARBA" id="ARBA00022723"/>
    </source>
</evidence>
<feature type="domain" description="CBS" evidence="8">
    <location>
        <begin position="95"/>
        <end position="150"/>
    </location>
</feature>
<sequence>MPNKPPFIYKYTFDDVLLVPQSSQVLPKDVDLSSRITNNLKINIPLLSAAMDTVTESDMAIALAREGGMGVIHKNLSISDQVAMVDKVKRSESGMILNPLIMDPSKTIRKAKEMMDYYHISGLPVVKDGKLIGIITNRDIRFETDLDLLVSDRMTTNNLVTVPVGTTLDKAKEILQEHRIEKLLVVDGDGSLAGLITVKDIQKKEQYPHACKDENGRLRVAAAIGVNNEAIERAQALQDSGLDALVVDTAHGHSSGVLKLIEKLKVNTGSMSLIAGNVATKEGVKSLIDAGVDCPKIGIGAGASCTTRVIAGVGVPQLSAIMDCAEEAEKNNAPIIADGGIRYSGDISKSIAAGASSVMLGSLLAGMDESPGESILFEGRQYKSYRGMGSLGAMKEGSGDRYFQEGAESTKLVPEGIEGMVPYRGPVRNTIHQLTGGLRSSMGYCGANTIANFSKNSNFIQITSAGVKEGHPHEVKVIKEAPNYQISDE</sequence>
<evidence type="ECO:0000256" key="1">
    <source>
        <dbReference type="ARBA" id="ARBA00005502"/>
    </source>
</evidence>
<protein>
    <recommendedName>
        <fullName evidence="8">CBS domain-containing protein</fullName>
    </recommendedName>
</protein>
<dbReference type="PANTHER" id="PTHR11911">
    <property type="entry name" value="INOSINE-5-MONOPHOSPHATE DEHYDROGENASE RELATED"/>
    <property type="match status" value="1"/>
</dbReference>
<dbReference type="SMART" id="SM01240">
    <property type="entry name" value="IMPDH"/>
    <property type="match status" value="1"/>
</dbReference>
<reference evidence="9" key="1">
    <citation type="submission" date="2018-05" db="EMBL/GenBank/DDBJ databases">
        <authorList>
            <person name="Lanie J.A."/>
            <person name="Ng W.-L."/>
            <person name="Kazmierczak K.M."/>
            <person name="Andrzejewski T.M."/>
            <person name="Davidsen T.M."/>
            <person name="Wayne K.J."/>
            <person name="Tettelin H."/>
            <person name="Glass J.I."/>
            <person name="Rusch D."/>
            <person name="Podicherti R."/>
            <person name="Tsui H.-C.T."/>
            <person name="Winkler M.E."/>
        </authorList>
    </citation>
    <scope>NUCLEOTIDE SEQUENCE</scope>
</reference>
<comment type="subunit">
    <text evidence="2">Homotetramer.</text>
</comment>
<evidence type="ECO:0000313" key="9">
    <source>
        <dbReference type="EMBL" id="SUZ70104.1"/>
    </source>
</evidence>